<reference evidence="4" key="2">
    <citation type="submission" date="2019-09" db="UniProtKB">
        <authorList>
            <consortium name="WormBaseParasite"/>
        </authorList>
    </citation>
    <scope>IDENTIFICATION</scope>
</reference>
<dbReference type="EMBL" id="UZAH01036573">
    <property type="protein sequence ID" value="VDP46151.1"/>
    <property type="molecule type" value="Genomic_DNA"/>
</dbReference>
<feature type="region of interest" description="Disordered" evidence="1">
    <location>
        <begin position="1"/>
        <end position="60"/>
    </location>
</feature>
<evidence type="ECO:0000256" key="1">
    <source>
        <dbReference type="SAM" id="MobiDB-lite"/>
    </source>
</evidence>
<gene>
    <name evidence="2" type="ORF">HPBE_LOCUS24602</name>
</gene>
<keyword evidence="3" id="KW-1185">Reference proteome</keyword>
<evidence type="ECO:0000313" key="4">
    <source>
        <dbReference type="WBParaSite" id="HPBE_0002460301-mRNA-1"/>
    </source>
</evidence>
<dbReference type="AlphaFoldDB" id="A0A183GPI3"/>
<accession>A0A3P8DQQ7</accession>
<sequence length="141" mass="15948">MNRRAQGARWRDKETCYTKGRGRGLPAKKDGKEKKHTGVEKHTKAQKVGDQIARGKKQSEWKTIHRIKGSRANMIATEVIREKGDKQDCIRKALEYDGIFMWSSDVAPSCGPCGAEPLRVARVAPDGAERLRDDKSYSHQR</sequence>
<dbReference type="WBParaSite" id="HPBE_0002460301-mRNA-1">
    <property type="protein sequence ID" value="HPBE_0002460301-mRNA-1"/>
    <property type="gene ID" value="HPBE_0002460301"/>
</dbReference>
<evidence type="ECO:0000313" key="3">
    <source>
        <dbReference type="Proteomes" id="UP000050761"/>
    </source>
</evidence>
<accession>A0A183GPI3</accession>
<name>A0A183GPI3_HELPZ</name>
<evidence type="ECO:0000313" key="2">
    <source>
        <dbReference type="EMBL" id="VDP46151.1"/>
    </source>
</evidence>
<feature type="compositionally biased region" description="Basic and acidic residues" evidence="1">
    <location>
        <begin position="27"/>
        <end position="43"/>
    </location>
</feature>
<protein>
    <submittedName>
        <fullName evidence="4">Reverse transcriptase domain-containing protein</fullName>
    </submittedName>
</protein>
<proteinExistence type="predicted"/>
<reference evidence="2 3" key="1">
    <citation type="submission" date="2018-11" db="EMBL/GenBank/DDBJ databases">
        <authorList>
            <consortium name="Pathogen Informatics"/>
        </authorList>
    </citation>
    <scope>NUCLEOTIDE SEQUENCE [LARGE SCALE GENOMIC DNA]</scope>
</reference>
<dbReference type="Proteomes" id="UP000050761">
    <property type="component" value="Unassembled WGS sequence"/>
</dbReference>
<organism evidence="3 4">
    <name type="scientific">Heligmosomoides polygyrus</name>
    <name type="common">Parasitic roundworm</name>
    <dbReference type="NCBI Taxonomy" id="6339"/>
    <lineage>
        <taxon>Eukaryota</taxon>
        <taxon>Metazoa</taxon>
        <taxon>Ecdysozoa</taxon>
        <taxon>Nematoda</taxon>
        <taxon>Chromadorea</taxon>
        <taxon>Rhabditida</taxon>
        <taxon>Rhabditina</taxon>
        <taxon>Rhabditomorpha</taxon>
        <taxon>Strongyloidea</taxon>
        <taxon>Heligmosomidae</taxon>
        <taxon>Heligmosomoides</taxon>
    </lineage>
</organism>